<feature type="compositionally biased region" description="Polar residues" evidence="6">
    <location>
        <begin position="272"/>
        <end position="282"/>
    </location>
</feature>
<evidence type="ECO:0000256" key="2">
    <source>
        <dbReference type="ARBA" id="ARBA00022692"/>
    </source>
</evidence>
<feature type="transmembrane region" description="Helical" evidence="7">
    <location>
        <begin position="232"/>
        <end position="254"/>
    </location>
</feature>
<feature type="transmembrane region" description="Helical" evidence="7">
    <location>
        <begin position="65"/>
        <end position="84"/>
    </location>
</feature>
<sequence length="315" mass="35286">MRIQHLLHLLEPRRDLVATGLPPVVLNYASRLLWAIWAFTFVSAAFLALRVYCKLSRGRSLWWDDHFLIASWFTILVSSALLTAGTKYGIGLHFEDMDYANMPTVAWISIAAGFSTLLGTTWSKTSFAITLLRLSSSRWMRWLIWFIIISVNLVLGFAAAVMWIQCWPVSKLWIYDLPGSCWPAHVVQNIMTFGSAYSGALDILLSLLPWKIVWNVAINKKEKIATTVDVKIFGTAEPAVTIIAVALPVLRAFVRRDAKPKSQSFIQFSQIPEPTSGLSVPSSYEKKHAGGSDDGLVKQVSRPSQASLPRRDTEF</sequence>
<keyword evidence="4 7" id="KW-0472">Membrane</keyword>
<feature type="transmembrane region" description="Helical" evidence="7">
    <location>
        <begin position="32"/>
        <end position="53"/>
    </location>
</feature>
<evidence type="ECO:0000256" key="3">
    <source>
        <dbReference type="ARBA" id="ARBA00022989"/>
    </source>
</evidence>
<dbReference type="EMBL" id="JAHCVI010000005">
    <property type="protein sequence ID" value="KAG7284741.1"/>
    <property type="molecule type" value="Genomic_DNA"/>
</dbReference>
<evidence type="ECO:0000256" key="7">
    <source>
        <dbReference type="SAM" id="Phobius"/>
    </source>
</evidence>
<dbReference type="Proteomes" id="UP001197093">
    <property type="component" value="Unassembled WGS sequence"/>
</dbReference>
<comment type="similarity">
    <text evidence="5">Belongs to the SAT4 family.</text>
</comment>
<feature type="transmembrane region" description="Helical" evidence="7">
    <location>
        <begin position="142"/>
        <end position="164"/>
    </location>
</feature>
<evidence type="ECO:0000256" key="5">
    <source>
        <dbReference type="ARBA" id="ARBA00038359"/>
    </source>
</evidence>
<reference evidence="9" key="1">
    <citation type="submission" date="2023-02" db="EMBL/GenBank/DDBJ databases">
        <authorList>
            <person name="Palmer J.M."/>
        </authorList>
    </citation>
    <scope>NUCLEOTIDE SEQUENCE</scope>
    <source>
        <strain evidence="9">FW57</strain>
    </source>
</reference>
<feature type="transmembrane region" description="Helical" evidence="7">
    <location>
        <begin position="104"/>
        <end position="122"/>
    </location>
</feature>
<feature type="region of interest" description="Disordered" evidence="6">
    <location>
        <begin position="272"/>
        <end position="315"/>
    </location>
</feature>
<organism evidence="9 10">
    <name type="scientific">Staphylotrichum longicolle</name>
    <dbReference type="NCBI Taxonomy" id="669026"/>
    <lineage>
        <taxon>Eukaryota</taxon>
        <taxon>Fungi</taxon>
        <taxon>Dikarya</taxon>
        <taxon>Ascomycota</taxon>
        <taxon>Pezizomycotina</taxon>
        <taxon>Sordariomycetes</taxon>
        <taxon>Sordariomycetidae</taxon>
        <taxon>Sordariales</taxon>
        <taxon>Chaetomiaceae</taxon>
        <taxon>Staphylotrichum</taxon>
    </lineage>
</organism>
<dbReference type="InterPro" id="IPR052337">
    <property type="entry name" value="SAT4-like"/>
</dbReference>
<protein>
    <recommendedName>
        <fullName evidence="8">Rhodopsin domain-containing protein</fullName>
    </recommendedName>
</protein>
<comment type="caution">
    <text evidence="9">The sequence shown here is derived from an EMBL/GenBank/DDBJ whole genome shotgun (WGS) entry which is preliminary data.</text>
</comment>
<evidence type="ECO:0000313" key="9">
    <source>
        <dbReference type="EMBL" id="KAG7284741.1"/>
    </source>
</evidence>
<evidence type="ECO:0000313" key="10">
    <source>
        <dbReference type="Proteomes" id="UP001197093"/>
    </source>
</evidence>
<dbReference type="Pfam" id="PF20684">
    <property type="entry name" value="Fung_rhodopsin"/>
    <property type="match status" value="1"/>
</dbReference>
<dbReference type="GO" id="GO:0016020">
    <property type="term" value="C:membrane"/>
    <property type="evidence" value="ECO:0007669"/>
    <property type="project" value="UniProtKB-SubCell"/>
</dbReference>
<evidence type="ECO:0000256" key="1">
    <source>
        <dbReference type="ARBA" id="ARBA00004141"/>
    </source>
</evidence>
<evidence type="ECO:0000256" key="6">
    <source>
        <dbReference type="SAM" id="MobiDB-lite"/>
    </source>
</evidence>
<dbReference type="PANTHER" id="PTHR33048:SF42">
    <property type="entry name" value="INTEGRAL MEMBRANE PROTEIN"/>
    <property type="match status" value="1"/>
</dbReference>
<dbReference type="InterPro" id="IPR049326">
    <property type="entry name" value="Rhodopsin_dom_fungi"/>
</dbReference>
<dbReference type="AlphaFoldDB" id="A0AAD4ENX3"/>
<evidence type="ECO:0000256" key="4">
    <source>
        <dbReference type="ARBA" id="ARBA00023136"/>
    </source>
</evidence>
<keyword evidence="3 7" id="KW-1133">Transmembrane helix</keyword>
<accession>A0AAD4ENX3</accession>
<dbReference type="PANTHER" id="PTHR33048">
    <property type="entry name" value="PTH11-LIKE INTEGRAL MEMBRANE PROTEIN (AFU_ORTHOLOGUE AFUA_5G11245)"/>
    <property type="match status" value="1"/>
</dbReference>
<comment type="subcellular location">
    <subcellularLocation>
        <location evidence="1">Membrane</location>
        <topology evidence="1">Multi-pass membrane protein</topology>
    </subcellularLocation>
</comment>
<gene>
    <name evidence="9" type="ORF">NEMBOFW57_009352</name>
</gene>
<evidence type="ECO:0000259" key="8">
    <source>
        <dbReference type="Pfam" id="PF20684"/>
    </source>
</evidence>
<proteinExistence type="inferred from homology"/>
<keyword evidence="10" id="KW-1185">Reference proteome</keyword>
<name>A0AAD4ENX3_9PEZI</name>
<keyword evidence="2 7" id="KW-0812">Transmembrane</keyword>
<feature type="domain" description="Rhodopsin" evidence="8">
    <location>
        <begin position="49"/>
        <end position="225"/>
    </location>
</feature>